<dbReference type="PROSITE" id="PS50943">
    <property type="entry name" value="HTH_CROC1"/>
    <property type="match status" value="1"/>
</dbReference>
<proteinExistence type="predicted"/>
<organism evidence="3 4">
    <name type="scientific">Lysinibacillus varians</name>
    <dbReference type="NCBI Taxonomy" id="1145276"/>
    <lineage>
        <taxon>Bacteria</taxon>
        <taxon>Bacillati</taxon>
        <taxon>Bacillota</taxon>
        <taxon>Bacilli</taxon>
        <taxon>Bacillales</taxon>
        <taxon>Bacillaceae</taxon>
        <taxon>Lysinibacillus</taxon>
    </lineage>
</organism>
<reference evidence="3 4" key="1">
    <citation type="submission" date="2019-04" db="EMBL/GenBank/DDBJ databases">
        <title>Lysinibacillus genome sequencing.</title>
        <authorList>
            <person name="Dunlap C."/>
        </authorList>
    </citation>
    <scope>NUCLEOTIDE SEQUENCE [LARGE SCALE GENOMIC DNA]</scope>
    <source>
        <strain evidence="3 4">NBRC 109424</strain>
    </source>
</reference>
<dbReference type="SMART" id="SM00530">
    <property type="entry name" value="HTH_XRE"/>
    <property type="match status" value="1"/>
</dbReference>
<evidence type="ECO:0000313" key="4">
    <source>
        <dbReference type="Proteomes" id="UP000308539"/>
    </source>
</evidence>
<evidence type="ECO:0000256" key="1">
    <source>
        <dbReference type="ARBA" id="ARBA00023125"/>
    </source>
</evidence>
<evidence type="ECO:0000259" key="2">
    <source>
        <dbReference type="PROSITE" id="PS50943"/>
    </source>
</evidence>
<dbReference type="PANTHER" id="PTHR46558">
    <property type="entry name" value="TRACRIPTIONAL REGULATORY PROTEIN-RELATED-RELATED"/>
    <property type="match status" value="1"/>
</dbReference>
<dbReference type="Gene3D" id="1.10.260.40">
    <property type="entry name" value="lambda repressor-like DNA-binding domains"/>
    <property type="match status" value="1"/>
</dbReference>
<dbReference type="SUPFAM" id="SSF47413">
    <property type="entry name" value="lambda repressor-like DNA-binding domains"/>
    <property type="match status" value="1"/>
</dbReference>
<keyword evidence="1" id="KW-0238">DNA-binding</keyword>
<dbReference type="Pfam" id="PF01381">
    <property type="entry name" value="HTH_3"/>
    <property type="match status" value="1"/>
</dbReference>
<keyword evidence="4" id="KW-1185">Reference proteome</keyword>
<comment type="caution">
    <text evidence="3">The sequence shown here is derived from an EMBL/GenBank/DDBJ whole genome shotgun (WGS) entry which is preliminary data.</text>
</comment>
<gene>
    <name evidence="3" type="ORF">FC752_18560</name>
</gene>
<protein>
    <submittedName>
        <fullName evidence="3">Helix-turn-helix transcriptional regulator</fullName>
    </submittedName>
</protein>
<dbReference type="InterPro" id="IPR010982">
    <property type="entry name" value="Lambda_DNA-bd_dom_sf"/>
</dbReference>
<name>A0ABY2T7Z5_9BACI</name>
<sequence length="119" mass="13689">MEFNTRLTSLRKERKLLQADVANKVGIARATYGAYEQGSRQPDFETLEKLADFFGVSVDYLLGRTNISALTPQEKDEAAFQAFANDPELNVFYKELPESDEEAVRKLRNIWEIIKNEKK</sequence>
<evidence type="ECO:0000313" key="3">
    <source>
        <dbReference type="EMBL" id="TKI52591.1"/>
    </source>
</evidence>
<dbReference type="CDD" id="cd00093">
    <property type="entry name" value="HTH_XRE"/>
    <property type="match status" value="1"/>
</dbReference>
<dbReference type="Proteomes" id="UP000308539">
    <property type="component" value="Unassembled WGS sequence"/>
</dbReference>
<dbReference type="InterPro" id="IPR001387">
    <property type="entry name" value="Cro/C1-type_HTH"/>
</dbReference>
<dbReference type="PANTHER" id="PTHR46558:SF11">
    <property type="entry name" value="HTH-TYPE TRANSCRIPTIONAL REGULATOR XRE"/>
    <property type="match status" value="1"/>
</dbReference>
<dbReference type="RefSeq" id="WP_025219741.1">
    <property type="nucleotide sequence ID" value="NZ_CP006837.1"/>
</dbReference>
<accession>A0ABY2T7Z5</accession>
<feature type="domain" description="HTH cro/C1-type" evidence="2">
    <location>
        <begin position="7"/>
        <end position="61"/>
    </location>
</feature>
<dbReference type="EMBL" id="SZPV01000040">
    <property type="protein sequence ID" value="TKI52591.1"/>
    <property type="molecule type" value="Genomic_DNA"/>
</dbReference>